<reference evidence="2" key="1">
    <citation type="submission" date="2018-11" db="EMBL/GenBank/DDBJ databases">
        <authorList>
            <person name="Alioto T."/>
            <person name="Alioto T."/>
        </authorList>
    </citation>
    <scope>NUCLEOTIDE SEQUENCE</scope>
</reference>
<proteinExistence type="predicted"/>
<dbReference type="AlphaFoldDB" id="A0A8B6FDV9"/>
<dbReference type="Proteomes" id="UP000596742">
    <property type="component" value="Unassembled WGS sequence"/>
</dbReference>
<evidence type="ECO:0000313" key="3">
    <source>
        <dbReference type="Proteomes" id="UP000596742"/>
    </source>
</evidence>
<feature type="region of interest" description="Disordered" evidence="1">
    <location>
        <begin position="417"/>
        <end position="443"/>
    </location>
</feature>
<evidence type="ECO:0000313" key="2">
    <source>
        <dbReference type="EMBL" id="VDI47833.1"/>
    </source>
</evidence>
<dbReference type="EMBL" id="UYJE01006659">
    <property type="protein sequence ID" value="VDI47833.1"/>
    <property type="molecule type" value="Genomic_DNA"/>
</dbReference>
<accession>A0A8B6FDV9</accession>
<organism evidence="2 3">
    <name type="scientific">Mytilus galloprovincialis</name>
    <name type="common">Mediterranean mussel</name>
    <dbReference type="NCBI Taxonomy" id="29158"/>
    <lineage>
        <taxon>Eukaryota</taxon>
        <taxon>Metazoa</taxon>
        <taxon>Spiralia</taxon>
        <taxon>Lophotrochozoa</taxon>
        <taxon>Mollusca</taxon>
        <taxon>Bivalvia</taxon>
        <taxon>Autobranchia</taxon>
        <taxon>Pteriomorphia</taxon>
        <taxon>Mytilida</taxon>
        <taxon>Mytiloidea</taxon>
        <taxon>Mytilidae</taxon>
        <taxon>Mytilinae</taxon>
        <taxon>Mytilus</taxon>
    </lineage>
</organism>
<evidence type="ECO:0000256" key="1">
    <source>
        <dbReference type="SAM" id="MobiDB-lite"/>
    </source>
</evidence>
<name>A0A8B6FDV9_MYTGA</name>
<comment type="caution">
    <text evidence="2">The sequence shown here is derived from an EMBL/GenBank/DDBJ whole genome shotgun (WGS) entry which is preliminary data.</text>
</comment>
<keyword evidence="3" id="KW-1185">Reference proteome</keyword>
<dbReference type="Gene3D" id="2.60.220.30">
    <property type="match status" value="1"/>
</dbReference>
<sequence length="443" mass="50644">MFPKDFSCEAVPWNNSDDRSNILTDATFPVGFKFETDTFYIKDSKTGFPLDGRIAPAKDIHLKIILLNQRFDNDMYFQYKGAVRFENTWELIEPIVKDGLMEMKVERVESFCFISFIPDQTVKISTDGGQFVSTVDSKIRVQFPAGSVKQETSIGYKVQPVDINCFTEGLKQEEESIIYAISPFLSTNHMELKRPVTIHLPLQYIPETGYDENDYKFSVFKLEEDGSLELTNIDPLVENRVASFDVSSFCGYSVAAVSRSTSTSTVTSTLQEKLNLKKWCKMLFFVGEKKDKYMQIMLECVEKSRISEVCENRKEYGYNVVTEWISKDFFLSPDKSRITVDVKGIFSIPKQLSVRRPVVTFVPKAVENFTRFPVDLNQSAGGRVHGILTFKIKRELLDEIYYDPMSTKTIPMNRNVRKASGNRKQAQAPKYSAAQSAMQKPTK</sequence>
<gene>
    <name evidence="2" type="ORF">MGAL_10B018381</name>
</gene>
<protein>
    <submittedName>
        <fullName evidence="2">Uncharacterized protein</fullName>
    </submittedName>
</protein>
<feature type="compositionally biased region" description="Polar residues" evidence="1">
    <location>
        <begin position="433"/>
        <end position="443"/>
    </location>
</feature>